<dbReference type="AlphaFoldDB" id="A0A9P5Z1V3"/>
<feature type="region of interest" description="Disordered" evidence="1">
    <location>
        <begin position="163"/>
        <end position="187"/>
    </location>
</feature>
<organism evidence="2 3">
    <name type="scientific">Pholiota conissans</name>
    <dbReference type="NCBI Taxonomy" id="109636"/>
    <lineage>
        <taxon>Eukaryota</taxon>
        <taxon>Fungi</taxon>
        <taxon>Dikarya</taxon>
        <taxon>Basidiomycota</taxon>
        <taxon>Agaricomycotina</taxon>
        <taxon>Agaricomycetes</taxon>
        <taxon>Agaricomycetidae</taxon>
        <taxon>Agaricales</taxon>
        <taxon>Agaricineae</taxon>
        <taxon>Strophariaceae</taxon>
        <taxon>Pholiota</taxon>
    </lineage>
</organism>
<dbReference type="Proteomes" id="UP000807469">
    <property type="component" value="Unassembled WGS sequence"/>
</dbReference>
<evidence type="ECO:0000313" key="3">
    <source>
        <dbReference type="Proteomes" id="UP000807469"/>
    </source>
</evidence>
<name>A0A9P5Z1V3_9AGAR</name>
<gene>
    <name evidence="2" type="ORF">BDN70DRAFT_944918</name>
</gene>
<sequence>MDPLSITLAVVTLATALRDIIETANAIRDTFSKRPQNFRNAQRLARWVLKTLEEMRDIYQENKAIFDGSKHLEKTMRNLQVEIQAVYDLCAPLASPISERLQDRFKTALCSFWSRKKVERLISELYDHVEKCFQQFLVLSSVRTEVRVVEMHKTLRLLADASTSNASRANRNPGRGQGDRLHDRPVGSASNAHLFAFTESSSMSMTRIADTVPIHVLSDAYLRRELGRVNVSLSSTLHRWLQHPPAEPEFSVRNQSWFLEASQVAEKILHQSTIVLAFRMEKLLSQAPNTLLFDTIDATTRSLCWNLVVFRMYDEAILLCHQQIDFWRAMRTQYRSRPCSCRLAEVLTFLGFVYSYKDKSQAYSISEEAIQLFQSLLADDEPDVMLKMAYTAFLNENIILQILSQSQTRHDANKAPQRAIDAGKALEKALGLDLLSEMDISDLLTSNGKGVSALAAGSAKIFLGDVSDDNAFSYAQCLYDIAKVQLDHHQYVASNNFAKLALKILNHILAKYPDSGQAQTLICCVLQHLTWIRMRPLNTANDNLEYTLQNTTLVRKFALINPQRNVMFLARALWSQREALLDLDRSSDAEKVYREMISLGDLAATPPHLGIKIPSETEGNYYFFVACRHYHAERFIDAIYTAQNAIHQFSALEFMEPDYGPRKEHINSLAMLCQSLTASHLYDDAVSEGFKALNIIDRFCLKFDLIREPYQDILDSIMKALEASCPDHGSLLRAKAIVTRIQGLARSSEVNSCQWKWAWTVWTPISYAELLEKNDMVEEALEYLQETCTDLRGTMRWHEKSETTYESMAEHGSCLLELCGILENKNDIQHALEYTEEAIQLCEELSEDTFFSDLLDIMAPKRIRLLCTIGRYSEALELNCTWAANIHKADPSQRNDAVLREVLSLLAQARACLLGREVPLPAINTVIDAISACQMLSADDDRLLPYIHLQLSVTYANLEDFVVAAAFLYDAEEGFRRQQNVLSTDGLKFVDEDACHTIVKQRSRLSTFYKLD</sequence>
<reference evidence="2" key="1">
    <citation type="submission" date="2020-11" db="EMBL/GenBank/DDBJ databases">
        <authorList>
            <consortium name="DOE Joint Genome Institute"/>
            <person name="Ahrendt S."/>
            <person name="Riley R."/>
            <person name="Andreopoulos W."/>
            <person name="Labutti K."/>
            <person name="Pangilinan J."/>
            <person name="Ruiz-Duenas F.J."/>
            <person name="Barrasa J.M."/>
            <person name="Sanchez-Garcia M."/>
            <person name="Camarero S."/>
            <person name="Miyauchi S."/>
            <person name="Serrano A."/>
            <person name="Linde D."/>
            <person name="Babiker R."/>
            <person name="Drula E."/>
            <person name="Ayuso-Fernandez I."/>
            <person name="Pacheco R."/>
            <person name="Padilla G."/>
            <person name="Ferreira P."/>
            <person name="Barriuso J."/>
            <person name="Kellner H."/>
            <person name="Castanera R."/>
            <person name="Alfaro M."/>
            <person name="Ramirez L."/>
            <person name="Pisabarro A.G."/>
            <person name="Kuo A."/>
            <person name="Tritt A."/>
            <person name="Lipzen A."/>
            <person name="He G."/>
            <person name="Yan M."/>
            <person name="Ng V."/>
            <person name="Cullen D."/>
            <person name="Martin F."/>
            <person name="Rosso M.-N."/>
            <person name="Henrissat B."/>
            <person name="Hibbett D."/>
            <person name="Martinez A.T."/>
            <person name="Grigoriev I.V."/>
        </authorList>
    </citation>
    <scope>NUCLEOTIDE SEQUENCE</scope>
    <source>
        <strain evidence="2">CIRM-BRFM 674</strain>
    </source>
</reference>
<proteinExistence type="predicted"/>
<comment type="caution">
    <text evidence="2">The sequence shown here is derived from an EMBL/GenBank/DDBJ whole genome shotgun (WGS) entry which is preliminary data.</text>
</comment>
<dbReference type="Gene3D" id="1.25.40.10">
    <property type="entry name" value="Tetratricopeptide repeat domain"/>
    <property type="match status" value="1"/>
</dbReference>
<keyword evidence="3" id="KW-1185">Reference proteome</keyword>
<accession>A0A9P5Z1V3</accession>
<protein>
    <submittedName>
        <fullName evidence="2">Uncharacterized protein</fullName>
    </submittedName>
</protein>
<evidence type="ECO:0000256" key="1">
    <source>
        <dbReference type="SAM" id="MobiDB-lite"/>
    </source>
</evidence>
<evidence type="ECO:0000313" key="2">
    <source>
        <dbReference type="EMBL" id="KAF9477946.1"/>
    </source>
</evidence>
<dbReference type="OrthoDB" id="3131838at2759"/>
<dbReference type="InterPro" id="IPR011990">
    <property type="entry name" value="TPR-like_helical_dom_sf"/>
</dbReference>
<dbReference type="EMBL" id="MU155246">
    <property type="protein sequence ID" value="KAF9477946.1"/>
    <property type="molecule type" value="Genomic_DNA"/>
</dbReference>